<evidence type="ECO:0000256" key="1">
    <source>
        <dbReference type="ARBA" id="ARBA00004141"/>
    </source>
</evidence>
<dbReference type="GO" id="GO:0022857">
    <property type="term" value="F:transmembrane transporter activity"/>
    <property type="evidence" value="ECO:0007669"/>
    <property type="project" value="InterPro"/>
</dbReference>
<dbReference type="PROSITE" id="PS50850">
    <property type="entry name" value="MFS"/>
    <property type="match status" value="1"/>
</dbReference>
<dbReference type="PANTHER" id="PTHR12778:SF10">
    <property type="entry name" value="MAJOR FACILITATOR SUPERFAMILY DOMAIN-CONTAINING PROTEIN 3"/>
    <property type="match status" value="1"/>
</dbReference>
<dbReference type="InterPro" id="IPR036259">
    <property type="entry name" value="MFS_trans_sf"/>
</dbReference>
<dbReference type="InterPro" id="IPR011701">
    <property type="entry name" value="MFS"/>
</dbReference>
<dbReference type="InterPro" id="IPR020846">
    <property type="entry name" value="MFS_dom"/>
</dbReference>
<reference evidence="9 10" key="1">
    <citation type="submission" date="2019-06" db="EMBL/GenBank/DDBJ databases">
        <title>Sorghum-associated microbial communities from plants grown in Nebraska, USA.</title>
        <authorList>
            <person name="Schachtman D."/>
        </authorList>
    </citation>
    <scope>NUCLEOTIDE SEQUENCE [LARGE SCALE GENOMIC DNA]</scope>
    <source>
        <strain evidence="9 10">1225</strain>
    </source>
</reference>
<dbReference type="AlphaFoldDB" id="A0A561Q7Z7"/>
<proteinExistence type="inferred from homology"/>
<keyword evidence="3" id="KW-0813">Transport</keyword>
<feature type="transmembrane region" description="Helical" evidence="7">
    <location>
        <begin position="298"/>
        <end position="318"/>
    </location>
</feature>
<feature type="transmembrane region" description="Helical" evidence="7">
    <location>
        <begin position="26"/>
        <end position="52"/>
    </location>
</feature>
<gene>
    <name evidence="9" type="ORF">FHW37_11483</name>
</gene>
<dbReference type="InterPro" id="IPR004752">
    <property type="entry name" value="AmpG_permease/AT-1"/>
</dbReference>
<dbReference type="PANTHER" id="PTHR12778">
    <property type="entry name" value="SOLUTE CARRIER FAMILY 33 ACETYL-COA TRANSPORTER -RELATED"/>
    <property type="match status" value="1"/>
</dbReference>
<comment type="subcellular location">
    <subcellularLocation>
        <location evidence="1">Membrane</location>
        <topology evidence="1">Multi-pass membrane protein</topology>
    </subcellularLocation>
</comment>
<evidence type="ECO:0000313" key="10">
    <source>
        <dbReference type="Proteomes" id="UP000320653"/>
    </source>
</evidence>
<feature type="transmembrane region" description="Helical" evidence="7">
    <location>
        <begin position="159"/>
        <end position="180"/>
    </location>
</feature>
<evidence type="ECO:0000256" key="7">
    <source>
        <dbReference type="SAM" id="Phobius"/>
    </source>
</evidence>
<dbReference type="Pfam" id="PF07690">
    <property type="entry name" value="MFS_1"/>
    <property type="match status" value="1"/>
</dbReference>
<evidence type="ECO:0000313" key="9">
    <source>
        <dbReference type="EMBL" id="TWF46514.1"/>
    </source>
</evidence>
<feature type="transmembrane region" description="Helical" evidence="7">
    <location>
        <begin position="324"/>
        <end position="347"/>
    </location>
</feature>
<name>A0A561Q7Z7_9HYPH</name>
<evidence type="ECO:0000256" key="3">
    <source>
        <dbReference type="ARBA" id="ARBA00022448"/>
    </source>
</evidence>
<organism evidence="9 10">
    <name type="scientific">Neorhizobium alkalisoli</name>
    <dbReference type="NCBI Taxonomy" id="528178"/>
    <lineage>
        <taxon>Bacteria</taxon>
        <taxon>Pseudomonadati</taxon>
        <taxon>Pseudomonadota</taxon>
        <taxon>Alphaproteobacteria</taxon>
        <taxon>Hyphomicrobiales</taxon>
        <taxon>Rhizobiaceae</taxon>
        <taxon>Rhizobium/Agrobacterium group</taxon>
        <taxon>Neorhizobium</taxon>
    </lineage>
</organism>
<keyword evidence="4 7" id="KW-0812">Transmembrane</keyword>
<feature type="transmembrane region" description="Helical" evidence="7">
    <location>
        <begin position="121"/>
        <end position="147"/>
    </location>
</feature>
<dbReference type="Gene3D" id="1.20.1250.20">
    <property type="entry name" value="MFS general substrate transporter like domains"/>
    <property type="match status" value="2"/>
</dbReference>
<dbReference type="Proteomes" id="UP000320653">
    <property type="component" value="Unassembled WGS sequence"/>
</dbReference>
<accession>A0A561Q7Z7</accession>
<evidence type="ECO:0000256" key="2">
    <source>
        <dbReference type="ARBA" id="ARBA00008335"/>
    </source>
</evidence>
<keyword evidence="10" id="KW-1185">Reference proteome</keyword>
<evidence type="ECO:0000259" key="8">
    <source>
        <dbReference type="PROSITE" id="PS50850"/>
    </source>
</evidence>
<keyword evidence="6 7" id="KW-0472">Membrane</keyword>
<dbReference type="SUPFAM" id="SSF103473">
    <property type="entry name" value="MFS general substrate transporter"/>
    <property type="match status" value="1"/>
</dbReference>
<feature type="domain" description="Major facilitator superfamily (MFS) profile" evidence="8">
    <location>
        <begin position="25"/>
        <end position="415"/>
    </location>
</feature>
<keyword evidence="5 7" id="KW-1133">Transmembrane helix</keyword>
<comment type="caution">
    <text evidence="9">The sequence shown here is derived from an EMBL/GenBank/DDBJ whole genome shotgun (WGS) entry which is preliminary data.</text>
</comment>
<sequence>MLSSPSAPVALPLAQVPSSPLPLPRLLAAAGGVYTAQSLVGGLTFLGMPAILRAENVSLDRIGLVSLAMLVWALKFLWAAPVERLRLRPDGHRRSRRLVLVGEAVVVVALVLFSLDEGAGFTTLLALLILMAIASATVDIVCDAFVIEQFSESRRGLGNVAQVGGGYLGMIFGSGLFVAAYSAFGWMAASFMLAALVAVFSIPMATIREPKGEPFPRSSMPSLANGLRRRDVQIGIAMTIALEMGGRMAQALAGPFLVDAGLPLATLGLLNGIGGVAAGLAGTALGGLLAHRLGPRRAMFAVALAHVVTLSLLAVAIITGADNLPLLTALFVIESAMMAATFVTSYARLMGLTSPSQPGVDFTLFQCASAIIAALCGMTAGLLAARTGYAGTFGLAAILSVVAPPLLLVFENRLAKGSRP</sequence>
<feature type="transmembrane region" description="Helical" evidence="7">
    <location>
        <begin position="389"/>
        <end position="410"/>
    </location>
</feature>
<evidence type="ECO:0000256" key="4">
    <source>
        <dbReference type="ARBA" id="ARBA00022692"/>
    </source>
</evidence>
<feature type="transmembrane region" description="Helical" evidence="7">
    <location>
        <begin position="98"/>
        <end position="115"/>
    </location>
</feature>
<protein>
    <submittedName>
        <fullName evidence="9">MFS transporter (Putative signal transducer)</fullName>
    </submittedName>
</protein>
<feature type="transmembrane region" description="Helical" evidence="7">
    <location>
        <begin position="359"/>
        <end position="383"/>
    </location>
</feature>
<evidence type="ECO:0000256" key="6">
    <source>
        <dbReference type="ARBA" id="ARBA00023136"/>
    </source>
</evidence>
<dbReference type="OrthoDB" id="9787815at2"/>
<dbReference type="EMBL" id="VIWP01000014">
    <property type="protein sequence ID" value="TWF46514.1"/>
    <property type="molecule type" value="Genomic_DNA"/>
</dbReference>
<dbReference type="RefSeq" id="WP_145643185.1">
    <property type="nucleotide sequence ID" value="NZ_VIWP01000014.1"/>
</dbReference>
<evidence type="ECO:0000256" key="5">
    <source>
        <dbReference type="ARBA" id="ARBA00022989"/>
    </source>
</evidence>
<feature type="transmembrane region" description="Helical" evidence="7">
    <location>
        <begin position="234"/>
        <end position="258"/>
    </location>
</feature>
<feature type="transmembrane region" description="Helical" evidence="7">
    <location>
        <begin position="186"/>
        <end position="207"/>
    </location>
</feature>
<comment type="similarity">
    <text evidence="2">Belongs to the major facilitator superfamily.</text>
</comment>
<dbReference type="GO" id="GO:0016020">
    <property type="term" value="C:membrane"/>
    <property type="evidence" value="ECO:0007669"/>
    <property type="project" value="UniProtKB-SubCell"/>
</dbReference>
<feature type="transmembrane region" description="Helical" evidence="7">
    <location>
        <begin position="264"/>
        <end position="286"/>
    </location>
</feature>